<sequence length="251" mass="27544">MATSQKAQEPSGASGPAKRLLVIDDDVELCELVSQFLHREGFEAELVYDGARGLEAALNGNWLAIVLDVMLPGLGGFEVLRRLRERKKTPVLMLTARGDHVDRIVGLEMGADDYVPKPFDPRELVARIRAVLRRTEGAGAAAGESERLAVGELVLDLGAREAWLDRRRLDLTAVEFDLLVTLTRGAGRVVSRDELSVAALGRPFHPLDRSVDMHVSNLRRKLHSGREGMPLIKTVRSAGYLLVRPAAREGT</sequence>
<evidence type="ECO:0000256" key="7">
    <source>
        <dbReference type="ARBA" id="ARBA00023163"/>
    </source>
</evidence>
<dbReference type="Pfam" id="PF00486">
    <property type="entry name" value="Trans_reg_C"/>
    <property type="match status" value="1"/>
</dbReference>
<feature type="modified residue" description="4-aspartylphosphate" evidence="8">
    <location>
        <position position="68"/>
    </location>
</feature>
<dbReference type="Proteomes" id="UP000320184">
    <property type="component" value="Unassembled WGS sequence"/>
</dbReference>
<feature type="domain" description="OmpR/PhoB-type" evidence="11">
    <location>
        <begin position="145"/>
        <end position="244"/>
    </location>
</feature>
<keyword evidence="4" id="KW-0902">Two-component regulatory system</keyword>
<evidence type="ECO:0000256" key="8">
    <source>
        <dbReference type="PROSITE-ProRule" id="PRU00169"/>
    </source>
</evidence>
<dbReference type="Gene3D" id="3.40.50.2300">
    <property type="match status" value="1"/>
</dbReference>
<dbReference type="EMBL" id="VBOT01000077">
    <property type="protein sequence ID" value="TMQ51234.1"/>
    <property type="molecule type" value="Genomic_DNA"/>
</dbReference>
<keyword evidence="5" id="KW-0805">Transcription regulation</keyword>
<keyword evidence="3 8" id="KW-0597">Phosphoprotein</keyword>
<dbReference type="InterPro" id="IPR001867">
    <property type="entry name" value="OmpR/PhoB-type_DNA-bd"/>
</dbReference>
<evidence type="ECO:0000259" key="11">
    <source>
        <dbReference type="PROSITE" id="PS51755"/>
    </source>
</evidence>
<dbReference type="PROSITE" id="PS50110">
    <property type="entry name" value="RESPONSE_REGULATORY"/>
    <property type="match status" value="1"/>
</dbReference>
<dbReference type="CDD" id="cd00383">
    <property type="entry name" value="trans_reg_C"/>
    <property type="match status" value="1"/>
</dbReference>
<dbReference type="Gene3D" id="6.10.250.690">
    <property type="match status" value="1"/>
</dbReference>
<dbReference type="GO" id="GO:0000976">
    <property type="term" value="F:transcription cis-regulatory region binding"/>
    <property type="evidence" value="ECO:0007669"/>
    <property type="project" value="TreeGrafter"/>
</dbReference>
<dbReference type="InterPro" id="IPR011006">
    <property type="entry name" value="CheY-like_superfamily"/>
</dbReference>
<dbReference type="GO" id="GO:0006355">
    <property type="term" value="P:regulation of DNA-templated transcription"/>
    <property type="evidence" value="ECO:0007669"/>
    <property type="project" value="InterPro"/>
</dbReference>
<dbReference type="GO" id="GO:0005829">
    <property type="term" value="C:cytosol"/>
    <property type="evidence" value="ECO:0007669"/>
    <property type="project" value="TreeGrafter"/>
</dbReference>
<evidence type="ECO:0000256" key="2">
    <source>
        <dbReference type="ARBA" id="ARBA00022490"/>
    </source>
</evidence>
<dbReference type="PANTHER" id="PTHR48111:SF39">
    <property type="entry name" value="TRANSCRIPTIONAL REGULATORY PROTEIN CPXR"/>
    <property type="match status" value="1"/>
</dbReference>
<dbReference type="SUPFAM" id="SSF46894">
    <property type="entry name" value="C-terminal effector domain of the bipartite response regulators"/>
    <property type="match status" value="1"/>
</dbReference>
<comment type="subcellular location">
    <subcellularLocation>
        <location evidence="1">Cytoplasm</location>
    </subcellularLocation>
</comment>
<dbReference type="CDD" id="cd17623">
    <property type="entry name" value="REC_OmpR_CpxR"/>
    <property type="match status" value="1"/>
</dbReference>
<dbReference type="GO" id="GO:0032993">
    <property type="term" value="C:protein-DNA complex"/>
    <property type="evidence" value="ECO:0007669"/>
    <property type="project" value="TreeGrafter"/>
</dbReference>
<dbReference type="FunFam" id="3.40.50.2300:FF:000001">
    <property type="entry name" value="DNA-binding response regulator PhoB"/>
    <property type="match status" value="1"/>
</dbReference>
<evidence type="ECO:0000313" key="12">
    <source>
        <dbReference type="EMBL" id="TMQ51234.1"/>
    </source>
</evidence>
<dbReference type="InterPro" id="IPR036388">
    <property type="entry name" value="WH-like_DNA-bd_sf"/>
</dbReference>
<proteinExistence type="predicted"/>
<dbReference type="InterPro" id="IPR058124">
    <property type="entry name" value="CpxR-like_REC"/>
</dbReference>
<reference evidence="12 13" key="1">
    <citation type="journal article" date="2019" name="Nat. Microbiol.">
        <title>Mediterranean grassland soil C-N compound turnover is dependent on rainfall and depth, and is mediated by genomically divergent microorganisms.</title>
        <authorList>
            <person name="Diamond S."/>
            <person name="Andeer P.F."/>
            <person name="Li Z."/>
            <person name="Crits-Christoph A."/>
            <person name="Burstein D."/>
            <person name="Anantharaman K."/>
            <person name="Lane K.R."/>
            <person name="Thomas B.C."/>
            <person name="Pan C."/>
            <person name="Northen T.R."/>
            <person name="Banfield J.F."/>
        </authorList>
    </citation>
    <scope>NUCLEOTIDE SEQUENCE [LARGE SCALE GENOMIC DNA]</scope>
    <source>
        <strain evidence="12">WS_3</strain>
    </source>
</reference>
<dbReference type="Gene3D" id="1.10.10.10">
    <property type="entry name" value="Winged helix-like DNA-binding domain superfamily/Winged helix DNA-binding domain"/>
    <property type="match status" value="1"/>
</dbReference>
<name>A0A538SIN0_UNCEI</name>
<organism evidence="12 13">
    <name type="scientific">Eiseniibacteriota bacterium</name>
    <dbReference type="NCBI Taxonomy" id="2212470"/>
    <lineage>
        <taxon>Bacteria</taxon>
        <taxon>Candidatus Eiseniibacteriota</taxon>
    </lineage>
</organism>
<evidence type="ECO:0000256" key="3">
    <source>
        <dbReference type="ARBA" id="ARBA00022553"/>
    </source>
</evidence>
<feature type="DNA-binding region" description="OmpR/PhoB-type" evidence="9">
    <location>
        <begin position="145"/>
        <end position="244"/>
    </location>
</feature>
<dbReference type="Pfam" id="PF00072">
    <property type="entry name" value="Response_reg"/>
    <property type="match status" value="1"/>
</dbReference>
<dbReference type="PANTHER" id="PTHR48111">
    <property type="entry name" value="REGULATOR OF RPOS"/>
    <property type="match status" value="1"/>
</dbReference>
<dbReference type="AlphaFoldDB" id="A0A538SIN0"/>
<dbReference type="SMART" id="SM00862">
    <property type="entry name" value="Trans_reg_C"/>
    <property type="match status" value="1"/>
</dbReference>
<evidence type="ECO:0000256" key="9">
    <source>
        <dbReference type="PROSITE-ProRule" id="PRU01091"/>
    </source>
</evidence>
<gene>
    <name evidence="12" type="ORF">E6K73_06370</name>
</gene>
<keyword evidence="6 9" id="KW-0238">DNA-binding</keyword>
<keyword evidence="7" id="KW-0804">Transcription</keyword>
<dbReference type="SMART" id="SM00448">
    <property type="entry name" value="REC"/>
    <property type="match status" value="1"/>
</dbReference>
<evidence type="ECO:0000259" key="10">
    <source>
        <dbReference type="PROSITE" id="PS50110"/>
    </source>
</evidence>
<keyword evidence="2" id="KW-0963">Cytoplasm</keyword>
<evidence type="ECO:0000256" key="5">
    <source>
        <dbReference type="ARBA" id="ARBA00023015"/>
    </source>
</evidence>
<dbReference type="InterPro" id="IPR001789">
    <property type="entry name" value="Sig_transdc_resp-reg_receiver"/>
</dbReference>
<accession>A0A538SIN0</accession>
<evidence type="ECO:0000313" key="13">
    <source>
        <dbReference type="Proteomes" id="UP000320184"/>
    </source>
</evidence>
<dbReference type="PROSITE" id="PS51755">
    <property type="entry name" value="OMPR_PHOB"/>
    <property type="match status" value="1"/>
</dbReference>
<dbReference type="InterPro" id="IPR016032">
    <property type="entry name" value="Sig_transdc_resp-reg_C-effctor"/>
</dbReference>
<dbReference type="InterPro" id="IPR039420">
    <property type="entry name" value="WalR-like"/>
</dbReference>
<feature type="domain" description="Response regulatory" evidence="10">
    <location>
        <begin position="19"/>
        <end position="132"/>
    </location>
</feature>
<evidence type="ECO:0000256" key="6">
    <source>
        <dbReference type="ARBA" id="ARBA00023125"/>
    </source>
</evidence>
<evidence type="ECO:0000256" key="1">
    <source>
        <dbReference type="ARBA" id="ARBA00004496"/>
    </source>
</evidence>
<evidence type="ECO:0000256" key="4">
    <source>
        <dbReference type="ARBA" id="ARBA00023012"/>
    </source>
</evidence>
<comment type="caution">
    <text evidence="12">The sequence shown here is derived from an EMBL/GenBank/DDBJ whole genome shotgun (WGS) entry which is preliminary data.</text>
</comment>
<dbReference type="GO" id="GO:0000156">
    <property type="term" value="F:phosphorelay response regulator activity"/>
    <property type="evidence" value="ECO:0007669"/>
    <property type="project" value="TreeGrafter"/>
</dbReference>
<dbReference type="SUPFAM" id="SSF52172">
    <property type="entry name" value="CheY-like"/>
    <property type="match status" value="1"/>
</dbReference>
<protein>
    <submittedName>
        <fullName evidence="12">Response regulator transcription factor</fullName>
    </submittedName>
</protein>